<dbReference type="GO" id="GO:0016491">
    <property type="term" value="F:oxidoreductase activity"/>
    <property type="evidence" value="ECO:0007669"/>
    <property type="project" value="InterPro"/>
</dbReference>
<dbReference type="Pfam" id="PF13429">
    <property type="entry name" value="TPR_15"/>
    <property type="match status" value="1"/>
</dbReference>
<feature type="transmembrane region" description="Helical" evidence="1">
    <location>
        <begin position="12"/>
        <end position="38"/>
    </location>
</feature>
<dbReference type="CDD" id="cd02966">
    <property type="entry name" value="TlpA_like_family"/>
    <property type="match status" value="1"/>
</dbReference>
<dbReference type="PROSITE" id="PS50293">
    <property type="entry name" value="TPR_REGION"/>
    <property type="match status" value="1"/>
</dbReference>
<dbReference type="InterPro" id="IPR000866">
    <property type="entry name" value="AhpC/TSA"/>
</dbReference>
<evidence type="ECO:0000259" key="2">
    <source>
        <dbReference type="PROSITE" id="PS51352"/>
    </source>
</evidence>
<dbReference type="GO" id="GO:0097363">
    <property type="term" value="F:protein O-acetylglucosaminyltransferase activity"/>
    <property type="evidence" value="ECO:0007669"/>
    <property type="project" value="TreeGrafter"/>
</dbReference>
<dbReference type="GO" id="GO:0006493">
    <property type="term" value="P:protein O-linked glycosylation"/>
    <property type="evidence" value="ECO:0007669"/>
    <property type="project" value="InterPro"/>
</dbReference>
<evidence type="ECO:0000313" key="3">
    <source>
        <dbReference type="EMBL" id="VAW41226.1"/>
    </source>
</evidence>
<dbReference type="SUPFAM" id="SSF48452">
    <property type="entry name" value="TPR-like"/>
    <property type="match status" value="1"/>
</dbReference>
<dbReference type="InterPro" id="IPR013766">
    <property type="entry name" value="Thioredoxin_domain"/>
</dbReference>
<keyword evidence="1" id="KW-0472">Membrane</keyword>
<feature type="domain" description="Thioredoxin" evidence="2">
    <location>
        <begin position="38"/>
        <end position="184"/>
    </location>
</feature>
<dbReference type="PROSITE" id="PS51352">
    <property type="entry name" value="THIOREDOXIN_2"/>
    <property type="match status" value="1"/>
</dbReference>
<organism evidence="3">
    <name type="scientific">hydrothermal vent metagenome</name>
    <dbReference type="NCBI Taxonomy" id="652676"/>
    <lineage>
        <taxon>unclassified sequences</taxon>
        <taxon>metagenomes</taxon>
        <taxon>ecological metagenomes</taxon>
    </lineage>
</organism>
<proteinExistence type="predicted"/>
<dbReference type="SMART" id="SM00028">
    <property type="entry name" value="TPR"/>
    <property type="match status" value="4"/>
</dbReference>
<dbReference type="Pfam" id="PF00578">
    <property type="entry name" value="AhpC-TSA"/>
    <property type="match status" value="1"/>
</dbReference>
<dbReference type="Gene3D" id="3.40.30.10">
    <property type="entry name" value="Glutaredoxin"/>
    <property type="match status" value="1"/>
</dbReference>
<dbReference type="GO" id="GO:0016209">
    <property type="term" value="F:antioxidant activity"/>
    <property type="evidence" value="ECO:0007669"/>
    <property type="project" value="InterPro"/>
</dbReference>
<dbReference type="PROSITE" id="PS51257">
    <property type="entry name" value="PROKAR_LIPOPROTEIN"/>
    <property type="match status" value="1"/>
</dbReference>
<reference evidence="3" key="1">
    <citation type="submission" date="2018-06" db="EMBL/GenBank/DDBJ databases">
        <authorList>
            <person name="Zhirakovskaya E."/>
        </authorList>
    </citation>
    <scope>NUCLEOTIDE SEQUENCE</scope>
</reference>
<dbReference type="GO" id="GO:0006950">
    <property type="term" value="P:response to stress"/>
    <property type="evidence" value="ECO:0007669"/>
    <property type="project" value="UniProtKB-ARBA"/>
</dbReference>
<dbReference type="InterPro" id="IPR011990">
    <property type="entry name" value="TPR-like_helical_dom_sf"/>
</dbReference>
<dbReference type="InterPro" id="IPR037919">
    <property type="entry name" value="OGT"/>
</dbReference>
<protein>
    <recommendedName>
        <fullName evidence="2">Thioredoxin domain-containing protein</fullName>
    </recommendedName>
</protein>
<dbReference type="InterPro" id="IPR036249">
    <property type="entry name" value="Thioredoxin-like_sf"/>
</dbReference>
<dbReference type="PANTHER" id="PTHR44366">
    <property type="entry name" value="UDP-N-ACETYLGLUCOSAMINE--PEPTIDE N-ACETYLGLUCOSAMINYLTRANSFERASE 110 KDA SUBUNIT"/>
    <property type="match status" value="1"/>
</dbReference>
<evidence type="ECO:0000256" key="1">
    <source>
        <dbReference type="SAM" id="Phobius"/>
    </source>
</evidence>
<dbReference type="EMBL" id="UOEY01000119">
    <property type="protein sequence ID" value="VAW41226.1"/>
    <property type="molecule type" value="Genomic_DNA"/>
</dbReference>
<dbReference type="PROSITE" id="PS50005">
    <property type="entry name" value="TPR"/>
    <property type="match status" value="2"/>
</dbReference>
<accession>A0A3B0W9I2</accession>
<keyword evidence="1" id="KW-0812">Transmembrane</keyword>
<dbReference type="SUPFAM" id="SSF52833">
    <property type="entry name" value="Thioredoxin-like"/>
    <property type="match status" value="1"/>
</dbReference>
<dbReference type="InterPro" id="IPR019734">
    <property type="entry name" value="TPR_rpt"/>
</dbReference>
<dbReference type="Gene3D" id="1.25.40.10">
    <property type="entry name" value="Tetratricopeptide repeat domain"/>
    <property type="match status" value="1"/>
</dbReference>
<name>A0A3B0W9I2_9ZZZZ</name>
<dbReference type="AlphaFoldDB" id="A0A3B0W9I2"/>
<dbReference type="PANTHER" id="PTHR44366:SF1">
    <property type="entry name" value="UDP-N-ACETYLGLUCOSAMINE--PEPTIDE N-ACETYLGLUCOSAMINYLTRANSFERASE 110 KDA SUBUNIT"/>
    <property type="match status" value="1"/>
</dbReference>
<gene>
    <name evidence="3" type="ORF">MNBD_DELTA04-1161</name>
</gene>
<sequence length="374" mass="42152">MGHINKRGKLDFKITFSIIVFFVSFVSFSCITNAQALLQTGMAAPQFSLKNIENDKISLSQYSRKKAVIILFWATWSANSPRALKRFERFYKKYKDKGIQVIGINVENQTISDNDVGNIKEVIKKLQITFPVLLDRGLKTFHSYHVMALPSTIVVSGGKISYELPALPIIGTENMFNYLLALIGESPPRKVIPIHMPRYDVIADTNLGRRFAKRKIYVMASSLFEKAIKKDPEYIVPYIALAELYGSEGKNTEAEKTLRKALAVEPGNVVTMSELGYLLSKTGKIKEAIKILSGAVKKNSYTPAYYYLAYALSKDGKLKEALKLFKKAISLNPYEPAIYLLRAEVYENSKMLKEAASDYRKALELFLGDPLLIQ</sequence>
<keyword evidence="1" id="KW-1133">Transmembrane helix</keyword>